<organism evidence="1">
    <name type="scientific">Arion vulgaris</name>
    <dbReference type="NCBI Taxonomy" id="1028688"/>
    <lineage>
        <taxon>Eukaryota</taxon>
        <taxon>Metazoa</taxon>
        <taxon>Spiralia</taxon>
        <taxon>Lophotrochozoa</taxon>
        <taxon>Mollusca</taxon>
        <taxon>Gastropoda</taxon>
        <taxon>Heterobranchia</taxon>
        <taxon>Euthyneura</taxon>
        <taxon>Panpulmonata</taxon>
        <taxon>Eupulmonata</taxon>
        <taxon>Stylommatophora</taxon>
        <taxon>Helicina</taxon>
        <taxon>Arionoidea</taxon>
        <taxon>Arionidae</taxon>
        <taxon>Arion</taxon>
    </lineage>
</organism>
<dbReference type="EMBL" id="HACG01040044">
    <property type="protein sequence ID" value="CEK86909.1"/>
    <property type="molecule type" value="Transcribed_RNA"/>
</dbReference>
<evidence type="ECO:0000313" key="1">
    <source>
        <dbReference type="EMBL" id="CEK86909.1"/>
    </source>
</evidence>
<dbReference type="AlphaFoldDB" id="A0A0B7B0N9"/>
<name>A0A0B7B0N9_9EUPU</name>
<sequence>MYGTACKRHEQQSRYRNAILLKMNKSDMANYITHRNNTRNSLKHPNYKQIYHF</sequence>
<proteinExistence type="predicted"/>
<reference evidence="1" key="1">
    <citation type="submission" date="2014-12" db="EMBL/GenBank/DDBJ databases">
        <title>Insight into the proteome of Arion vulgaris.</title>
        <authorList>
            <person name="Aradska J."/>
            <person name="Bulat T."/>
            <person name="Smidak R."/>
            <person name="Sarate P."/>
            <person name="Gangsoo J."/>
            <person name="Sialana F."/>
            <person name="Bilban M."/>
            <person name="Lubec G."/>
        </authorList>
    </citation>
    <scope>NUCLEOTIDE SEQUENCE</scope>
    <source>
        <tissue evidence="1">Skin</tissue>
    </source>
</reference>
<accession>A0A0B7B0N9</accession>
<protein>
    <submittedName>
        <fullName evidence="1">Uncharacterized protein</fullName>
    </submittedName>
</protein>
<feature type="non-terminal residue" evidence="1">
    <location>
        <position position="53"/>
    </location>
</feature>
<gene>
    <name evidence="1" type="primary">ORF156254</name>
</gene>